<keyword evidence="2" id="KW-1185">Reference proteome</keyword>
<dbReference type="STRING" id="4538.I1Q084"/>
<protein>
    <submittedName>
        <fullName evidence="1">Uncharacterized protein</fullName>
    </submittedName>
</protein>
<reference evidence="1" key="1">
    <citation type="submission" date="2015-06" db="UniProtKB">
        <authorList>
            <consortium name="EnsemblPlants"/>
        </authorList>
    </citation>
    <scope>IDENTIFICATION</scope>
</reference>
<dbReference type="AlphaFoldDB" id="I1Q084"/>
<evidence type="ECO:0000313" key="1">
    <source>
        <dbReference type="EnsemblPlants" id="ORGLA06G0054700.1"/>
    </source>
</evidence>
<dbReference type="Gramene" id="ORGLA06G0054700.1">
    <property type="protein sequence ID" value="ORGLA06G0054700.1"/>
    <property type="gene ID" value="ORGLA06G0054700"/>
</dbReference>
<dbReference type="Proteomes" id="UP000007306">
    <property type="component" value="Chromosome 6"/>
</dbReference>
<accession>I1Q084</accession>
<organism evidence="1 2">
    <name type="scientific">Oryza glaberrima</name>
    <name type="common">African rice</name>
    <dbReference type="NCBI Taxonomy" id="4538"/>
    <lineage>
        <taxon>Eukaryota</taxon>
        <taxon>Viridiplantae</taxon>
        <taxon>Streptophyta</taxon>
        <taxon>Embryophyta</taxon>
        <taxon>Tracheophyta</taxon>
        <taxon>Spermatophyta</taxon>
        <taxon>Magnoliopsida</taxon>
        <taxon>Liliopsida</taxon>
        <taxon>Poales</taxon>
        <taxon>Poaceae</taxon>
        <taxon>BOP clade</taxon>
        <taxon>Oryzoideae</taxon>
        <taxon>Oryzeae</taxon>
        <taxon>Oryzinae</taxon>
        <taxon>Oryza</taxon>
    </lineage>
</organism>
<proteinExistence type="predicted"/>
<sequence length="63" mass="6351">MRRCRAFGGDAVPVHLPIGWLVLNGFLKRERGEHGVGGGGEGGGVSSAVAGAAVVDAEAEPPR</sequence>
<dbReference type="HOGENOM" id="CLU_2889508_0_0_1"/>
<reference evidence="1 2" key="2">
    <citation type="submission" date="2018-04" db="EMBL/GenBank/DDBJ databases">
        <title>OglaRS2 (Oryza glaberrima Reference Sequence Version 2).</title>
        <authorList>
            <person name="Zhang J."/>
            <person name="Kudrna D."/>
            <person name="Lee S."/>
            <person name="Talag J."/>
            <person name="Rajasekar S."/>
            <person name="Wing R.A."/>
        </authorList>
    </citation>
    <scope>NUCLEOTIDE SEQUENCE [LARGE SCALE GENOMIC DNA]</scope>
    <source>
        <strain evidence="1 2">cv. IRGC 96717</strain>
    </source>
</reference>
<evidence type="ECO:0000313" key="2">
    <source>
        <dbReference type="Proteomes" id="UP000007306"/>
    </source>
</evidence>
<name>I1Q084_ORYGL</name>
<dbReference type="EnsemblPlants" id="ORGLA06G0054700.1">
    <property type="protein sequence ID" value="ORGLA06G0054700.1"/>
    <property type="gene ID" value="ORGLA06G0054700"/>
</dbReference>